<feature type="region of interest" description="Disordered" evidence="1">
    <location>
        <begin position="144"/>
        <end position="164"/>
    </location>
</feature>
<dbReference type="OrthoDB" id="5280080at2759"/>
<keyword evidence="3" id="KW-1185">Reference proteome</keyword>
<sequence>MDPKASSSAPAAPALPPNVTIFSPTKPSTAKALLNGNIFTRLTANAQTEPSKLEAAIRDVSRPEVNDTFCFSHRNVVLIFDGEKDGDDTTDQHHEHFRLVCLALKDADISLDVAGCIFDALEVLQAGFQLDALSSGSVLVIDLMGEDDDDDDSDEDDEAAAERGQFPLGLAAEVNAESTDRTPLAPEAGTVNSGISGTFRDWQAQEEWELLGKAGKGLDNFSGATLSVRPIETNGLKFRSNRSIDEWMDFTR</sequence>
<organism evidence="2 3">
    <name type="scientific">Colletotrichum nymphaeae SA-01</name>
    <dbReference type="NCBI Taxonomy" id="1460502"/>
    <lineage>
        <taxon>Eukaryota</taxon>
        <taxon>Fungi</taxon>
        <taxon>Dikarya</taxon>
        <taxon>Ascomycota</taxon>
        <taxon>Pezizomycotina</taxon>
        <taxon>Sordariomycetes</taxon>
        <taxon>Hypocreomycetidae</taxon>
        <taxon>Glomerellales</taxon>
        <taxon>Glomerellaceae</taxon>
        <taxon>Colletotrichum</taxon>
        <taxon>Colletotrichum acutatum species complex</taxon>
    </lineage>
</organism>
<feature type="compositionally biased region" description="Acidic residues" evidence="1">
    <location>
        <begin position="144"/>
        <end position="159"/>
    </location>
</feature>
<dbReference type="EMBL" id="JEMN01001656">
    <property type="protein sequence ID" value="KXH30569.1"/>
    <property type="molecule type" value="Genomic_DNA"/>
</dbReference>
<name>A0A135S3W1_9PEZI</name>
<dbReference type="AlphaFoldDB" id="A0A135S3W1"/>
<evidence type="ECO:0000256" key="1">
    <source>
        <dbReference type="SAM" id="MobiDB-lite"/>
    </source>
</evidence>
<protein>
    <submittedName>
        <fullName evidence="2">Uncharacterized protein</fullName>
    </submittedName>
</protein>
<gene>
    <name evidence="2" type="ORF">CNYM01_02980</name>
</gene>
<comment type="caution">
    <text evidence="2">The sequence shown here is derived from an EMBL/GenBank/DDBJ whole genome shotgun (WGS) entry which is preliminary data.</text>
</comment>
<proteinExistence type="predicted"/>
<evidence type="ECO:0000313" key="2">
    <source>
        <dbReference type="EMBL" id="KXH30569.1"/>
    </source>
</evidence>
<reference evidence="2 3" key="1">
    <citation type="submission" date="2014-02" db="EMBL/GenBank/DDBJ databases">
        <title>The genome sequence of Colletotrichum nymphaeae SA-01.</title>
        <authorList>
            <person name="Baroncelli R."/>
            <person name="Thon M.R."/>
        </authorList>
    </citation>
    <scope>NUCLEOTIDE SEQUENCE [LARGE SCALE GENOMIC DNA]</scope>
    <source>
        <strain evidence="2 3">SA-01</strain>
    </source>
</reference>
<evidence type="ECO:0000313" key="3">
    <source>
        <dbReference type="Proteomes" id="UP000070054"/>
    </source>
</evidence>
<accession>A0A135S3W1</accession>
<dbReference type="Proteomes" id="UP000070054">
    <property type="component" value="Unassembled WGS sequence"/>
</dbReference>